<dbReference type="PANTHER" id="PTHR46072">
    <property type="entry name" value="AMIDASE-RELATED-RELATED"/>
    <property type="match status" value="1"/>
</dbReference>
<evidence type="ECO:0000256" key="4">
    <source>
        <dbReference type="ARBA" id="ARBA00022692"/>
    </source>
</evidence>
<dbReference type="Gene3D" id="3.90.1300.10">
    <property type="entry name" value="Amidase signature (AS) domain"/>
    <property type="match status" value="1"/>
</dbReference>
<dbReference type="Pfam" id="PF01425">
    <property type="entry name" value="Amidase"/>
    <property type="match status" value="1"/>
</dbReference>
<evidence type="ECO:0000259" key="12">
    <source>
        <dbReference type="Pfam" id="PF01425"/>
    </source>
</evidence>
<evidence type="ECO:0000256" key="1">
    <source>
        <dbReference type="ARBA" id="ARBA00004651"/>
    </source>
</evidence>
<sequence>MYSNLDEISAPEPVQNPDDSSDTANEARTSQTTHQRDAGYENLDELADPAPDQNPEEDRNYRHSNLEDEREKEEYENSNGQSSGTDIPTGSEQSIAESLAGEKVIASERFVRFTVWSYLVLFSILGTLARLGLQGLTRYPGAPIPNTELWANVGGSFVMGFIREDRLLFRKHWASANTPRESRGALREKKKSMGSDQQGITESFMAAKATIPAYVGVTVGFCGSFTSFSSFIRDVFLALSNDLNTASISSMTMTSVPRVRSDGYSVMAVLGVLIVEITVSLGALSCGAHMATFLHPFADSASSIDLEKHLDGLAIVFGWGAWIGAIIMAVLPPDRSNSSKETWRSQREALQSLIPPEWRLPASRIAAAATCPDVSVLVSTELSHNERLITESGVALILTSIATGEMTSFEVMSAFCHRAAVAHQLANCLSEINFVSAREHARNLDAYWRLHGRVSGPLHGLPISVMDRYNIAGLESACGFISWLGSPKKKEDEGTIVQKLRHLGAVVFCKTNVPMSMMLGETTNNIVGSTINPYNRISSAGGACGGEGTLIALRGSPLGLTTDMAGSTRIPAAFCGLYGMKLSEGRLPSDGIESVLPGLPVGSGSIGLISRDPQSIQHCIQLLLESAPWLSNCDVLEIPWRQEKLDAVRQRATLMNGSLVFALMKDDGHLIPDLPTKQALATLEQSLKLCGHEIVEWKPPSHKIATETLFQIFGSTSAKCIRIAIDASGEPPVDQLKEWYQQADSGSLPTEDFWKLCEDIQQYKRSYLQYWLSKGAETVSGRAVDGVILPVSPHAVTQEGTDRYFGYTAVANALDLPSCTFPVTVSVDRSQKFPVGLQVMCWRLQEEKVLALVKAIKESLVQTYNHGVA</sequence>
<evidence type="ECO:0000256" key="8">
    <source>
        <dbReference type="ARBA" id="ARBA00035120"/>
    </source>
</evidence>
<accession>A0A9P8G1V0</accession>
<evidence type="ECO:0000256" key="11">
    <source>
        <dbReference type="SAM" id="Phobius"/>
    </source>
</evidence>
<evidence type="ECO:0000313" key="14">
    <source>
        <dbReference type="Proteomes" id="UP000729357"/>
    </source>
</evidence>
<evidence type="ECO:0000256" key="5">
    <source>
        <dbReference type="ARBA" id="ARBA00022801"/>
    </source>
</evidence>
<comment type="subcellular location">
    <subcellularLocation>
        <location evidence="1">Cell membrane</location>
        <topology evidence="1">Multi-pass membrane protein</topology>
    </subcellularLocation>
</comment>
<evidence type="ECO:0000256" key="9">
    <source>
        <dbReference type="ARBA" id="ARBA00035585"/>
    </source>
</evidence>
<feature type="transmembrane region" description="Helical" evidence="11">
    <location>
        <begin position="268"/>
        <end position="292"/>
    </location>
</feature>
<comment type="similarity">
    <text evidence="8">Belongs to the fluoride channel Fluc/FEX (TC 1.A.43) family.</text>
</comment>
<feature type="transmembrane region" description="Helical" evidence="11">
    <location>
        <begin position="312"/>
        <end position="331"/>
    </location>
</feature>
<dbReference type="Pfam" id="PF02537">
    <property type="entry name" value="CRCB"/>
    <property type="match status" value="1"/>
</dbReference>
<organism evidence="13 14">
    <name type="scientific">Aureobasidium melanogenum</name>
    <name type="common">Aureobasidium pullulans var. melanogenum</name>
    <dbReference type="NCBI Taxonomy" id="46634"/>
    <lineage>
        <taxon>Eukaryota</taxon>
        <taxon>Fungi</taxon>
        <taxon>Dikarya</taxon>
        <taxon>Ascomycota</taxon>
        <taxon>Pezizomycotina</taxon>
        <taxon>Dothideomycetes</taxon>
        <taxon>Dothideomycetidae</taxon>
        <taxon>Dothideales</taxon>
        <taxon>Saccotheciaceae</taxon>
        <taxon>Aureobasidium</taxon>
    </lineage>
</organism>
<dbReference type="InterPro" id="IPR003691">
    <property type="entry name" value="FluC"/>
</dbReference>
<comment type="similarity">
    <text evidence="2">Belongs to the amidase family.</text>
</comment>
<dbReference type="GO" id="GO:0016787">
    <property type="term" value="F:hydrolase activity"/>
    <property type="evidence" value="ECO:0007669"/>
    <property type="project" value="UniProtKB-KW"/>
</dbReference>
<evidence type="ECO:0000313" key="13">
    <source>
        <dbReference type="EMBL" id="KAG9988401.1"/>
    </source>
</evidence>
<feature type="transmembrane region" description="Helical" evidence="11">
    <location>
        <begin position="115"/>
        <end position="133"/>
    </location>
</feature>
<protein>
    <submittedName>
        <fullName evidence="13">Amidase</fullName>
    </submittedName>
</protein>
<dbReference type="EMBL" id="JAHFXS010000152">
    <property type="protein sequence ID" value="KAG9988401.1"/>
    <property type="molecule type" value="Genomic_DNA"/>
</dbReference>
<evidence type="ECO:0000256" key="2">
    <source>
        <dbReference type="ARBA" id="ARBA00009199"/>
    </source>
</evidence>
<feature type="non-terminal residue" evidence="13">
    <location>
        <position position="869"/>
    </location>
</feature>
<evidence type="ECO:0000256" key="6">
    <source>
        <dbReference type="ARBA" id="ARBA00022989"/>
    </source>
</evidence>
<reference evidence="13" key="2">
    <citation type="submission" date="2021-08" db="EMBL/GenBank/DDBJ databases">
        <authorList>
            <person name="Gostincar C."/>
            <person name="Sun X."/>
            <person name="Song Z."/>
            <person name="Gunde-Cimerman N."/>
        </authorList>
    </citation>
    <scope>NUCLEOTIDE SEQUENCE</scope>
    <source>
        <strain evidence="13">EXF-9298</strain>
    </source>
</reference>
<keyword evidence="6 11" id="KW-1133">Transmembrane helix</keyword>
<feature type="domain" description="Amidase" evidence="12">
    <location>
        <begin position="410"/>
        <end position="850"/>
    </location>
</feature>
<feature type="compositionally biased region" description="Polar residues" evidence="10">
    <location>
        <begin position="77"/>
        <end position="91"/>
    </location>
</feature>
<dbReference type="SUPFAM" id="SSF75304">
    <property type="entry name" value="Amidase signature (AS) enzymes"/>
    <property type="match status" value="1"/>
</dbReference>
<name>A0A9P8G1V0_AURME</name>
<evidence type="ECO:0000256" key="3">
    <source>
        <dbReference type="ARBA" id="ARBA00022475"/>
    </source>
</evidence>
<keyword evidence="14" id="KW-1185">Reference proteome</keyword>
<feature type="region of interest" description="Disordered" evidence="10">
    <location>
        <begin position="1"/>
        <end position="91"/>
    </location>
</feature>
<comment type="catalytic activity">
    <reaction evidence="9">
        <text>fluoride(in) = fluoride(out)</text>
        <dbReference type="Rhea" id="RHEA:76159"/>
        <dbReference type="ChEBI" id="CHEBI:17051"/>
    </reaction>
    <physiologicalReaction direction="left-to-right" evidence="9">
        <dbReference type="Rhea" id="RHEA:76160"/>
    </physiologicalReaction>
</comment>
<evidence type="ECO:0000256" key="10">
    <source>
        <dbReference type="SAM" id="MobiDB-lite"/>
    </source>
</evidence>
<feature type="compositionally biased region" description="Polar residues" evidence="10">
    <location>
        <begin position="22"/>
        <end position="33"/>
    </location>
</feature>
<dbReference type="PANTHER" id="PTHR46072:SF2">
    <property type="entry name" value="AMIDASE (EUROFUNG)"/>
    <property type="match status" value="1"/>
</dbReference>
<keyword evidence="4 11" id="KW-0812">Transmembrane</keyword>
<gene>
    <name evidence="13" type="ORF">KCU98_g2638</name>
</gene>
<keyword evidence="7 11" id="KW-0472">Membrane</keyword>
<keyword evidence="5" id="KW-0378">Hydrolase</keyword>
<feature type="compositionally biased region" description="Basic and acidic residues" evidence="10">
    <location>
        <begin position="56"/>
        <end position="75"/>
    </location>
</feature>
<evidence type="ECO:0000256" key="7">
    <source>
        <dbReference type="ARBA" id="ARBA00023136"/>
    </source>
</evidence>
<dbReference type="AlphaFoldDB" id="A0A9P8G1V0"/>
<dbReference type="GO" id="GO:0005886">
    <property type="term" value="C:plasma membrane"/>
    <property type="evidence" value="ECO:0007669"/>
    <property type="project" value="UniProtKB-SubCell"/>
</dbReference>
<reference evidence="13" key="1">
    <citation type="journal article" date="2021" name="J Fungi (Basel)">
        <title>Virulence traits and population genomics of the black yeast Aureobasidium melanogenum.</title>
        <authorList>
            <person name="Cernosa A."/>
            <person name="Sun X."/>
            <person name="Gostincar C."/>
            <person name="Fang C."/>
            <person name="Gunde-Cimerman N."/>
            <person name="Song Z."/>
        </authorList>
    </citation>
    <scope>NUCLEOTIDE SEQUENCE</scope>
    <source>
        <strain evidence="13">EXF-9298</strain>
    </source>
</reference>
<dbReference type="Proteomes" id="UP000729357">
    <property type="component" value="Unassembled WGS sequence"/>
</dbReference>
<comment type="caution">
    <text evidence="13">The sequence shown here is derived from an EMBL/GenBank/DDBJ whole genome shotgun (WGS) entry which is preliminary data.</text>
</comment>
<dbReference type="InterPro" id="IPR036928">
    <property type="entry name" value="AS_sf"/>
</dbReference>
<dbReference type="InterPro" id="IPR023631">
    <property type="entry name" value="Amidase_dom"/>
</dbReference>
<proteinExistence type="inferred from homology"/>
<keyword evidence="3" id="KW-1003">Cell membrane</keyword>